<dbReference type="Pfam" id="PF01636">
    <property type="entry name" value="APH"/>
    <property type="match status" value="1"/>
</dbReference>
<gene>
    <name evidence="2" type="ORF">CDEST_11927</name>
</gene>
<dbReference type="PANTHER" id="PTHR21310">
    <property type="entry name" value="AMINOGLYCOSIDE PHOSPHOTRANSFERASE-RELATED-RELATED"/>
    <property type="match status" value="1"/>
</dbReference>
<name>A0AAX4IV04_9PEZI</name>
<dbReference type="PANTHER" id="PTHR21310:SF15">
    <property type="entry name" value="AMINOGLYCOSIDE PHOSPHOTRANSFERASE DOMAIN-CONTAINING PROTEIN"/>
    <property type="match status" value="1"/>
</dbReference>
<reference evidence="3" key="1">
    <citation type="journal article" date="2023" name="bioRxiv">
        <title>Complete genome of the Medicago anthracnose fungus, Colletotrichum destructivum, reveals a mini-chromosome-like region within a core chromosome.</title>
        <authorList>
            <person name="Lapalu N."/>
            <person name="Simon A."/>
            <person name="Lu A."/>
            <person name="Plaumann P.-L."/>
            <person name="Amselem J."/>
            <person name="Pigne S."/>
            <person name="Auger A."/>
            <person name="Koch C."/>
            <person name="Dallery J.-F."/>
            <person name="O'Connell R.J."/>
        </authorList>
    </citation>
    <scope>NUCLEOTIDE SEQUENCE [LARGE SCALE GENOMIC DNA]</scope>
    <source>
        <strain evidence="3">CBS 520.97</strain>
    </source>
</reference>
<feature type="domain" description="Aminoglycoside phosphotransferase" evidence="1">
    <location>
        <begin position="76"/>
        <end position="293"/>
    </location>
</feature>
<accession>A0AAX4IV04</accession>
<sequence length="421" mass="46429">MTAKQPASTEASADVYEEYIQGVLREQYGREQVVGITPLQHHNAQVYELNINPGTQDSAAAAPKKPGVAPLPAQSTRLIMRFSDPASMLNEEVRVQNEVAIMSLMREALGPADPSLVPEVYGWEPFSEGKGWTLIEFKQGVPLAGKFAGMDPDVKREVLAQIAEVFRRIQSFRLPDSVKTYGGLNFSDGGGLVGGPTPIAGGGPCSSLAELYAEYFQTQIAFADKCDIVRGWKDSELRARLERFGKEGLKSLVERVDARPTLVHGDLDGHNILFDEGTNKLTALLDYDFGHVGSQADEYFYSFPSIHGLLIPPFLDDPEEVHLRQCLLDGFGPEDAERTCASIAWATAVARDDEFAKAGVERPVDIGGIDALSAVFWFIQNISPPMFFLERWRSKATPDRVEAVKREARDNLERNLNAWGL</sequence>
<dbReference type="GeneID" id="87948427"/>
<dbReference type="InterPro" id="IPR002575">
    <property type="entry name" value="Aminoglycoside_PTrfase"/>
</dbReference>
<dbReference type="AlphaFoldDB" id="A0AAX4IV04"/>
<proteinExistence type="predicted"/>
<dbReference type="InterPro" id="IPR051678">
    <property type="entry name" value="AGP_Transferase"/>
</dbReference>
<keyword evidence="3" id="KW-1185">Reference proteome</keyword>
<dbReference type="RefSeq" id="XP_062784134.1">
    <property type="nucleotide sequence ID" value="XM_062928083.1"/>
</dbReference>
<dbReference type="SUPFAM" id="SSF56112">
    <property type="entry name" value="Protein kinase-like (PK-like)"/>
    <property type="match status" value="1"/>
</dbReference>
<organism evidence="2 3">
    <name type="scientific">Colletotrichum destructivum</name>
    <dbReference type="NCBI Taxonomy" id="34406"/>
    <lineage>
        <taxon>Eukaryota</taxon>
        <taxon>Fungi</taxon>
        <taxon>Dikarya</taxon>
        <taxon>Ascomycota</taxon>
        <taxon>Pezizomycotina</taxon>
        <taxon>Sordariomycetes</taxon>
        <taxon>Hypocreomycetidae</taxon>
        <taxon>Glomerellales</taxon>
        <taxon>Glomerellaceae</taxon>
        <taxon>Colletotrichum</taxon>
        <taxon>Colletotrichum destructivum species complex</taxon>
    </lineage>
</organism>
<dbReference type="KEGG" id="cdet:87948427"/>
<dbReference type="Proteomes" id="UP001322277">
    <property type="component" value="Chromosome 8"/>
</dbReference>
<evidence type="ECO:0000259" key="1">
    <source>
        <dbReference type="Pfam" id="PF01636"/>
    </source>
</evidence>
<dbReference type="InterPro" id="IPR011009">
    <property type="entry name" value="Kinase-like_dom_sf"/>
</dbReference>
<dbReference type="Gene3D" id="3.90.1200.10">
    <property type="match status" value="1"/>
</dbReference>
<dbReference type="EMBL" id="CP137312">
    <property type="protein sequence ID" value="WQF86913.1"/>
    <property type="molecule type" value="Genomic_DNA"/>
</dbReference>
<evidence type="ECO:0000313" key="3">
    <source>
        <dbReference type="Proteomes" id="UP001322277"/>
    </source>
</evidence>
<protein>
    <submittedName>
        <fullName evidence="2">Aminoglycoside phosphotransferase, protein kinase-like domain superfamily</fullName>
    </submittedName>
</protein>
<evidence type="ECO:0000313" key="2">
    <source>
        <dbReference type="EMBL" id="WQF86913.1"/>
    </source>
</evidence>